<comment type="catalytic activity">
    <reaction evidence="1 15">
        <text>Hydrolysis of DNA containing ring-opened 7-methylguanine residues, releasing 2,6-diamino-4-hydroxy-5-(N-methyl)formamidopyrimidine.</text>
        <dbReference type="EC" id="3.2.2.23"/>
    </reaction>
</comment>
<evidence type="ECO:0000256" key="3">
    <source>
        <dbReference type="ARBA" id="ARBA00011245"/>
    </source>
</evidence>
<feature type="binding site" evidence="15">
    <location>
        <position position="155"/>
    </location>
    <ligand>
        <name>DNA</name>
        <dbReference type="ChEBI" id="CHEBI:16991"/>
    </ligand>
</feature>
<evidence type="ECO:0000256" key="15">
    <source>
        <dbReference type="HAMAP-Rule" id="MF_00103"/>
    </source>
</evidence>
<evidence type="ECO:0000256" key="12">
    <source>
        <dbReference type="ARBA" id="ARBA00023268"/>
    </source>
</evidence>
<dbReference type="SMART" id="SM01232">
    <property type="entry name" value="H2TH"/>
    <property type="match status" value="1"/>
</dbReference>
<keyword evidence="5 15" id="KW-0227">DNA damage</keyword>
<dbReference type="GO" id="GO:0034039">
    <property type="term" value="F:8-oxo-7,8-dihydroguanine DNA N-glycosylase activity"/>
    <property type="evidence" value="ECO:0007669"/>
    <property type="project" value="TreeGrafter"/>
</dbReference>
<dbReference type="PANTHER" id="PTHR22993">
    <property type="entry name" value="FORMAMIDOPYRIMIDINE-DNA GLYCOSYLASE"/>
    <property type="match status" value="1"/>
</dbReference>
<evidence type="ECO:0000256" key="6">
    <source>
        <dbReference type="ARBA" id="ARBA00022771"/>
    </source>
</evidence>
<dbReference type="Pfam" id="PF06827">
    <property type="entry name" value="zf-FPG_IleRS"/>
    <property type="match status" value="1"/>
</dbReference>
<dbReference type="InterPro" id="IPR015886">
    <property type="entry name" value="H2TH_FPG"/>
</dbReference>
<dbReference type="AlphaFoldDB" id="A0A414P037"/>
<keyword evidence="7 15" id="KW-0378">Hydrolase</keyword>
<dbReference type="OrthoDB" id="9800855at2"/>
<dbReference type="SMART" id="SM00898">
    <property type="entry name" value="Fapy_DNA_glyco"/>
    <property type="match status" value="1"/>
</dbReference>
<dbReference type="InterPro" id="IPR010979">
    <property type="entry name" value="Ribosomal_uS13-like_H2TH"/>
</dbReference>
<dbReference type="EMBL" id="QRHE01000001">
    <property type="protein sequence ID" value="RHF53515.1"/>
    <property type="molecule type" value="Genomic_DNA"/>
</dbReference>
<dbReference type="SUPFAM" id="SSF57716">
    <property type="entry name" value="Glucocorticoid receptor-like (DNA-binding domain)"/>
    <property type="match status" value="1"/>
</dbReference>
<feature type="binding site" evidence="15">
    <location>
        <position position="112"/>
    </location>
    <ligand>
        <name>DNA</name>
        <dbReference type="ChEBI" id="CHEBI:16991"/>
    </ligand>
</feature>
<dbReference type="EC" id="4.2.99.18" evidence="15"/>
<dbReference type="PROSITE" id="PS51068">
    <property type="entry name" value="FPG_CAT"/>
    <property type="match status" value="1"/>
</dbReference>
<dbReference type="SUPFAM" id="SSF46946">
    <property type="entry name" value="S13-like H2TH domain"/>
    <property type="match status" value="1"/>
</dbReference>
<comment type="function">
    <text evidence="15">Involved in base excision repair of DNA damaged by oxidation or by mutagenic agents. Acts as DNA glycosylase that recognizes and removes damaged bases. Has a preference for oxidized purines, such as 7,8-dihydro-8-oxoguanine (8-oxoG). Has AP (apurinic/apyrimidinic) lyase activity and introduces nicks in the DNA strand. Cleaves the DNA backbone by beta-delta elimination to generate a single-strand break at the site of the removed base with both 3'- and 5'-phosphates.</text>
</comment>
<protein>
    <recommendedName>
        <fullName evidence="15">Formamidopyrimidine-DNA glycosylase</fullName>
        <shortName evidence="15">Fapy-DNA glycosylase</shortName>
        <ecNumber evidence="15">3.2.2.23</ecNumber>
    </recommendedName>
    <alternativeName>
        <fullName evidence="15">DNA-(apurinic or apyrimidinic site) lyase MutM</fullName>
        <shortName evidence="15">AP lyase MutM</shortName>
        <ecNumber evidence="15">4.2.99.18</ecNumber>
    </alternativeName>
</protein>
<evidence type="ECO:0000313" key="18">
    <source>
        <dbReference type="EMBL" id="RHF53515.1"/>
    </source>
</evidence>
<dbReference type="Gene3D" id="1.10.8.50">
    <property type="match status" value="1"/>
</dbReference>
<organism evidence="18 19">
    <name type="scientific">Mitsuokella multacida</name>
    <dbReference type="NCBI Taxonomy" id="52226"/>
    <lineage>
        <taxon>Bacteria</taxon>
        <taxon>Bacillati</taxon>
        <taxon>Bacillota</taxon>
        <taxon>Negativicutes</taxon>
        <taxon>Selenomonadales</taxon>
        <taxon>Selenomonadaceae</taxon>
        <taxon>Mitsuokella</taxon>
    </lineage>
</organism>
<gene>
    <name evidence="15" type="primary">mutM</name>
    <name evidence="15" type="synonym">fpg</name>
    <name evidence="18" type="ORF">DW674_01235</name>
</gene>
<keyword evidence="10 15" id="KW-0234">DNA repair</keyword>
<evidence type="ECO:0000256" key="9">
    <source>
        <dbReference type="ARBA" id="ARBA00023125"/>
    </source>
</evidence>
<dbReference type="InterPro" id="IPR010663">
    <property type="entry name" value="Znf_FPG/IleRS"/>
</dbReference>
<comment type="cofactor">
    <cofactor evidence="15">
        <name>Zn(2+)</name>
        <dbReference type="ChEBI" id="CHEBI:29105"/>
    </cofactor>
    <text evidence="15">Binds 1 zinc ion per subunit.</text>
</comment>
<comment type="caution">
    <text evidence="15">Lacks conserved residue(s) required for the propagation of feature annotation.</text>
</comment>
<dbReference type="GO" id="GO:0003690">
    <property type="term" value="F:double-stranded DNA binding"/>
    <property type="evidence" value="ECO:0007669"/>
    <property type="project" value="UniProtKB-ARBA"/>
</dbReference>
<comment type="caution">
    <text evidence="18">The sequence shown here is derived from an EMBL/GenBank/DDBJ whole genome shotgun (WGS) entry which is preliminary data.</text>
</comment>
<keyword evidence="11 15" id="KW-0456">Lyase</keyword>
<dbReference type="InterPro" id="IPR035937">
    <property type="entry name" value="FPG_N"/>
</dbReference>
<dbReference type="NCBIfam" id="NF002211">
    <property type="entry name" value="PRK01103.1"/>
    <property type="match status" value="1"/>
</dbReference>
<keyword evidence="12 15" id="KW-0511">Multifunctional enzyme</keyword>
<dbReference type="RefSeq" id="WP_118174596.1">
    <property type="nucleotide sequence ID" value="NZ_DAWCQS010000114.1"/>
</dbReference>
<keyword evidence="6 15" id="KW-0863">Zinc-finger</keyword>
<evidence type="ECO:0000256" key="14">
    <source>
        <dbReference type="ARBA" id="ARBA00044632"/>
    </source>
</evidence>
<comment type="similarity">
    <text evidence="2 15">Belongs to the FPG family.</text>
</comment>
<dbReference type="PROSITE" id="PS01242">
    <property type="entry name" value="ZF_FPG_1"/>
    <property type="match status" value="1"/>
</dbReference>
<dbReference type="GO" id="GO:0003684">
    <property type="term" value="F:damaged DNA binding"/>
    <property type="evidence" value="ECO:0007669"/>
    <property type="project" value="InterPro"/>
</dbReference>
<keyword evidence="13 15" id="KW-0326">Glycosidase</keyword>
<dbReference type="InterPro" id="IPR015887">
    <property type="entry name" value="DNA_glyclase_Znf_dom_DNA_BS"/>
</dbReference>
<evidence type="ECO:0000256" key="11">
    <source>
        <dbReference type="ARBA" id="ARBA00023239"/>
    </source>
</evidence>
<dbReference type="SUPFAM" id="SSF81624">
    <property type="entry name" value="N-terminal domain of MutM-like DNA repair proteins"/>
    <property type="match status" value="1"/>
</dbReference>
<dbReference type="EC" id="3.2.2.23" evidence="15"/>
<dbReference type="HAMAP" id="MF_00103">
    <property type="entry name" value="Fapy_DNA_glycosyl"/>
    <property type="match status" value="1"/>
</dbReference>
<feature type="active site" description="Schiff-base intermediate with DNA" evidence="15">
    <location>
        <position position="2"/>
    </location>
</feature>
<dbReference type="PROSITE" id="PS51066">
    <property type="entry name" value="ZF_FPG_2"/>
    <property type="match status" value="1"/>
</dbReference>
<dbReference type="GO" id="GO:0006284">
    <property type="term" value="P:base-excision repair"/>
    <property type="evidence" value="ECO:0007669"/>
    <property type="project" value="InterPro"/>
</dbReference>
<dbReference type="GO" id="GO:0140078">
    <property type="term" value="F:class I DNA-(apurinic or apyrimidinic site) endonuclease activity"/>
    <property type="evidence" value="ECO:0007669"/>
    <property type="project" value="UniProtKB-EC"/>
</dbReference>
<evidence type="ECO:0000313" key="19">
    <source>
        <dbReference type="Proteomes" id="UP000283442"/>
    </source>
</evidence>
<keyword evidence="9 15" id="KW-0238">DNA-binding</keyword>
<keyword evidence="8 15" id="KW-0862">Zinc</keyword>
<dbReference type="CDD" id="cd08966">
    <property type="entry name" value="EcFpg-like_N"/>
    <property type="match status" value="1"/>
</dbReference>
<sequence>MPELPEVEIIRQYLDEQLPGRTIACVDILLPRQLKYPEPEAFQSLVAGKRMKGMRRRGKYLLLDLQDGSTIVFHLRMTGSLVYDPSGRQRDAYARMVFHLAGGGALVFADVRTFGCVYGFAAGEEIAVPGLQSLGPEPLSDAFTPTYLAQAVRGRKQPIKSFLLDQRRIAGLGNIYADEALFLAGIYPRREAGSLTQAECKKLAAAIQHVLRDGLADGGTTFRNYRNGEGGYGRHQENLCVYHRAGKPCPTCGRPIEKITVGGRGTHFCPYCQH</sequence>
<dbReference type="InterPro" id="IPR020629">
    <property type="entry name" value="FPG_Glyclase"/>
</dbReference>
<dbReference type="InterPro" id="IPR000214">
    <property type="entry name" value="Znf_DNA_glyclase/AP_lyase"/>
</dbReference>
<evidence type="ECO:0000256" key="7">
    <source>
        <dbReference type="ARBA" id="ARBA00022801"/>
    </source>
</evidence>
<comment type="catalytic activity">
    <reaction evidence="14 15">
        <text>2'-deoxyribonucleotide-(2'-deoxyribose 5'-phosphate)-2'-deoxyribonucleotide-DNA = a 3'-end 2'-deoxyribonucleotide-(2,3-dehydro-2,3-deoxyribose 5'-phosphate)-DNA + a 5'-end 5'-phospho-2'-deoxyribonucleoside-DNA + H(+)</text>
        <dbReference type="Rhea" id="RHEA:66592"/>
        <dbReference type="Rhea" id="RHEA-COMP:13180"/>
        <dbReference type="Rhea" id="RHEA-COMP:16897"/>
        <dbReference type="Rhea" id="RHEA-COMP:17067"/>
        <dbReference type="ChEBI" id="CHEBI:15378"/>
        <dbReference type="ChEBI" id="CHEBI:136412"/>
        <dbReference type="ChEBI" id="CHEBI:157695"/>
        <dbReference type="ChEBI" id="CHEBI:167181"/>
        <dbReference type="EC" id="4.2.99.18"/>
    </reaction>
</comment>
<comment type="subunit">
    <text evidence="3 15">Monomer.</text>
</comment>
<accession>A0A414P037</accession>
<feature type="domain" description="Formamidopyrimidine-DNA glycosylase catalytic" evidence="17">
    <location>
        <begin position="2"/>
        <end position="115"/>
    </location>
</feature>
<dbReference type="Gene3D" id="3.20.190.10">
    <property type="entry name" value="MutM-like, N-terminal"/>
    <property type="match status" value="1"/>
</dbReference>
<keyword evidence="4 15" id="KW-0479">Metal-binding</keyword>
<evidence type="ECO:0000256" key="2">
    <source>
        <dbReference type="ARBA" id="ARBA00009409"/>
    </source>
</evidence>
<feature type="active site" description="Proton donor; for beta-elimination activity" evidence="15">
    <location>
        <position position="59"/>
    </location>
</feature>
<evidence type="ECO:0000256" key="10">
    <source>
        <dbReference type="ARBA" id="ARBA00023204"/>
    </source>
</evidence>
<dbReference type="Pfam" id="PF01149">
    <property type="entry name" value="Fapy_DNA_glyco"/>
    <property type="match status" value="1"/>
</dbReference>
<evidence type="ECO:0000259" key="17">
    <source>
        <dbReference type="PROSITE" id="PS51068"/>
    </source>
</evidence>
<dbReference type="Pfam" id="PF06831">
    <property type="entry name" value="H2TH"/>
    <property type="match status" value="1"/>
</dbReference>
<feature type="domain" description="FPG-type" evidence="16">
    <location>
        <begin position="240"/>
        <end position="274"/>
    </location>
</feature>
<proteinExistence type="inferred from homology"/>
<evidence type="ECO:0000256" key="8">
    <source>
        <dbReference type="ARBA" id="ARBA00022833"/>
    </source>
</evidence>
<evidence type="ECO:0000256" key="4">
    <source>
        <dbReference type="ARBA" id="ARBA00022723"/>
    </source>
</evidence>
<feature type="active site" description="Proton donor; for delta-elimination activity" evidence="15">
    <location>
        <position position="264"/>
    </location>
</feature>
<evidence type="ECO:0000256" key="1">
    <source>
        <dbReference type="ARBA" id="ARBA00001668"/>
    </source>
</evidence>
<dbReference type="NCBIfam" id="TIGR00577">
    <property type="entry name" value="fpg"/>
    <property type="match status" value="1"/>
</dbReference>
<evidence type="ECO:0000259" key="16">
    <source>
        <dbReference type="PROSITE" id="PS51066"/>
    </source>
</evidence>
<evidence type="ECO:0000256" key="5">
    <source>
        <dbReference type="ARBA" id="ARBA00022763"/>
    </source>
</evidence>
<dbReference type="FunFam" id="1.10.8.50:FF:000003">
    <property type="entry name" value="Formamidopyrimidine-DNA glycosylase"/>
    <property type="match status" value="1"/>
</dbReference>
<reference evidence="18 19" key="1">
    <citation type="submission" date="2018-08" db="EMBL/GenBank/DDBJ databases">
        <title>A genome reference for cultivated species of the human gut microbiota.</title>
        <authorList>
            <person name="Zou Y."/>
            <person name="Xue W."/>
            <person name="Luo G."/>
        </authorList>
    </citation>
    <scope>NUCLEOTIDE SEQUENCE [LARGE SCALE GENOMIC DNA]</scope>
    <source>
        <strain evidence="18 19">AM25-21AC</strain>
    </source>
</reference>
<name>A0A414P037_9FIRM</name>
<evidence type="ECO:0000256" key="13">
    <source>
        <dbReference type="ARBA" id="ARBA00023295"/>
    </source>
</evidence>
<dbReference type="GO" id="GO:0008270">
    <property type="term" value="F:zinc ion binding"/>
    <property type="evidence" value="ECO:0007669"/>
    <property type="project" value="UniProtKB-UniRule"/>
</dbReference>
<dbReference type="PANTHER" id="PTHR22993:SF9">
    <property type="entry name" value="FORMAMIDOPYRIMIDINE-DNA GLYCOSYLASE"/>
    <property type="match status" value="1"/>
</dbReference>
<feature type="active site" description="Proton donor" evidence="15">
    <location>
        <position position="3"/>
    </location>
</feature>
<dbReference type="InterPro" id="IPR012319">
    <property type="entry name" value="FPG_cat"/>
</dbReference>
<dbReference type="Proteomes" id="UP000283442">
    <property type="component" value="Unassembled WGS sequence"/>
</dbReference>